<dbReference type="SUPFAM" id="SSF46992">
    <property type="entry name" value="Ribosomal protein S20"/>
    <property type="match status" value="1"/>
</dbReference>
<name>A0A2H0WQ05_9BACT</name>
<evidence type="ECO:0000313" key="8">
    <source>
        <dbReference type="Proteomes" id="UP000230775"/>
    </source>
</evidence>
<comment type="caution">
    <text evidence="7">The sequence shown here is derived from an EMBL/GenBank/DDBJ whole genome shotgun (WGS) entry which is preliminary data.</text>
</comment>
<protein>
    <recommendedName>
        <fullName evidence="5">Small ribosomal subunit protein bS20</fullName>
    </recommendedName>
    <alternativeName>
        <fullName evidence="6">30S ribosomal protein S20</fullName>
    </alternativeName>
</protein>
<dbReference type="GO" id="GO:1990904">
    <property type="term" value="C:ribonucleoprotein complex"/>
    <property type="evidence" value="ECO:0007669"/>
    <property type="project" value="UniProtKB-KW"/>
</dbReference>
<dbReference type="InterPro" id="IPR002583">
    <property type="entry name" value="Ribosomal_bS20"/>
</dbReference>
<evidence type="ECO:0000313" key="7">
    <source>
        <dbReference type="EMBL" id="PIS14736.1"/>
    </source>
</evidence>
<dbReference type="InterPro" id="IPR036510">
    <property type="entry name" value="Ribosomal_bS20_sf"/>
</dbReference>
<evidence type="ECO:0000256" key="5">
    <source>
        <dbReference type="ARBA" id="ARBA00035136"/>
    </source>
</evidence>
<dbReference type="GO" id="GO:0019843">
    <property type="term" value="F:rRNA binding"/>
    <property type="evidence" value="ECO:0007669"/>
    <property type="project" value="UniProtKB-KW"/>
</dbReference>
<dbReference type="NCBIfam" id="TIGR00029">
    <property type="entry name" value="S20"/>
    <property type="match status" value="1"/>
</dbReference>
<proteinExistence type="predicted"/>
<evidence type="ECO:0000256" key="2">
    <source>
        <dbReference type="ARBA" id="ARBA00022884"/>
    </source>
</evidence>
<evidence type="ECO:0000256" key="3">
    <source>
        <dbReference type="ARBA" id="ARBA00022980"/>
    </source>
</evidence>
<evidence type="ECO:0000256" key="6">
    <source>
        <dbReference type="ARBA" id="ARBA00035343"/>
    </source>
</evidence>
<dbReference type="Gene3D" id="1.20.58.110">
    <property type="entry name" value="Ribosomal protein S20"/>
    <property type="match status" value="1"/>
</dbReference>
<keyword evidence="2" id="KW-0694">RNA-binding</keyword>
<dbReference type="EMBL" id="PEZI01000026">
    <property type="protein sequence ID" value="PIS14736.1"/>
    <property type="molecule type" value="Genomic_DNA"/>
</dbReference>
<keyword evidence="1" id="KW-0699">rRNA-binding</keyword>
<keyword evidence="3 7" id="KW-0689">Ribosomal protein</keyword>
<dbReference type="GO" id="GO:0006412">
    <property type="term" value="P:translation"/>
    <property type="evidence" value="ECO:0007669"/>
    <property type="project" value="InterPro"/>
</dbReference>
<dbReference type="GO" id="GO:0003735">
    <property type="term" value="F:structural constituent of ribosome"/>
    <property type="evidence" value="ECO:0007669"/>
    <property type="project" value="InterPro"/>
</dbReference>
<dbReference type="GO" id="GO:0005840">
    <property type="term" value="C:ribosome"/>
    <property type="evidence" value="ECO:0007669"/>
    <property type="project" value="UniProtKB-KW"/>
</dbReference>
<reference evidence="8" key="1">
    <citation type="submission" date="2017-09" db="EMBL/GenBank/DDBJ databases">
        <title>Depth-based differentiation of microbial function through sediment-hosted aquifers and enrichment of novel symbionts in the deep terrestrial subsurface.</title>
        <authorList>
            <person name="Probst A.J."/>
            <person name="Ladd B."/>
            <person name="Jarett J.K."/>
            <person name="Geller-Mcgrath D.E."/>
            <person name="Sieber C.M.K."/>
            <person name="Emerson J.B."/>
            <person name="Anantharaman K."/>
            <person name="Thomas B.C."/>
            <person name="Malmstrom R."/>
            <person name="Stieglmeier M."/>
            <person name="Klingl A."/>
            <person name="Woyke T."/>
            <person name="Ryan C.M."/>
            <person name="Banfield J.F."/>
        </authorList>
    </citation>
    <scope>NUCLEOTIDE SEQUENCE [LARGE SCALE GENOMIC DNA]</scope>
</reference>
<keyword evidence="4" id="KW-0687">Ribonucleoprotein</keyword>
<dbReference type="Proteomes" id="UP000230775">
    <property type="component" value="Unassembled WGS sequence"/>
</dbReference>
<sequence length="91" mass="10323">MPIIKSAAKALRQTKKRTLVNQKKVAVLKTELKKLKKQKTPQQLTKIYSLVDKMVKTHLIHKNKAARIKHTASKLVLAQSPKKTAVKTKTK</sequence>
<dbReference type="Pfam" id="PF01649">
    <property type="entry name" value="Ribosomal_S20p"/>
    <property type="match status" value="1"/>
</dbReference>
<evidence type="ECO:0000256" key="4">
    <source>
        <dbReference type="ARBA" id="ARBA00023274"/>
    </source>
</evidence>
<organism evidence="7 8">
    <name type="scientific">Candidatus Shapirobacteria bacterium CG09_land_8_20_14_0_10_39_12</name>
    <dbReference type="NCBI Taxonomy" id="1974885"/>
    <lineage>
        <taxon>Bacteria</taxon>
        <taxon>Candidatus Shapironibacteriota</taxon>
    </lineage>
</organism>
<dbReference type="AlphaFoldDB" id="A0A2H0WQ05"/>
<accession>A0A2H0WQ05</accession>
<gene>
    <name evidence="7" type="ORF">COT64_01100</name>
</gene>
<evidence type="ECO:0000256" key="1">
    <source>
        <dbReference type="ARBA" id="ARBA00022730"/>
    </source>
</evidence>